<feature type="region of interest" description="Disordered" evidence="1">
    <location>
        <begin position="73"/>
        <end position="95"/>
    </location>
</feature>
<keyword evidence="3" id="KW-1185">Reference proteome</keyword>
<accession>A0A941EHR2</accession>
<evidence type="ECO:0000256" key="1">
    <source>
        <dbReference type="SAM" id="MobiDB-lite"/>
    </source>
</evidence>
<dbReference type="RefSeq" id="WP_212522024.1">
    <property type="nucleotide sequence ID" value="NZ_JAGSOH010000166.1"/>
</dbReference>
<dbReference type="AlphaFoldDB" id="A0A941EHR2"/>
<organism evidence="2 3">
    <name type="scientific">Actinospica acidithermotolerans</name>
    <dbReference type="NCBI Taxonomy" id="2828514"/>
    <lineage>
        <taxon>Bacteria</taxon>
        <taxon>Bacillati</taxon>
        <taxon>Actinomycetota</taxon>
        <taxon>Actinomycetes</taxon>
        <taxon>Catenulisporales</taxon>
        <taxon>Actinospicaceae</taxon>
        <taxon>Actinospica</taxon>
    </lineage>
</organism>
<evidence type="ECO:0008006" key="4">
    <source>
        <dbReference type="Google" id="ProtNLM"/>
    </source>
</evidence>
<protein>
    <recommendedName>
        <fullName evidence="4">ABM domain-containing protein</fullName>
    </recommendedName>
</protein>
<proteinExistence type="predicted"/>
<evidence type="ECO:0000313" key="3">
    <source>
        <dbReference type="Proteomes" id="UP000676325"/>
    </source>
</evidence>
<dbReference type="Proteomes" id="UP000676325">
    <property type="component" value="Unassembled WGS sequence"/>
</dbReference>
<name>A0A941EHR2_9ACTN</name>
<dbReference type="EMBL" id="JAGSOH010000166">
    <property type="protein sequence ID" value="MBR7830905.1"/>
    <property type="molecule type" value="Genomic_DNA"/>
</dbReference>
<reference evidence="2" key="1">
    <citation type="submission" date="2021-04" db="EMBL/GenBank/DDBJ databases">
        <title>Genome based classification of Actinospica acidithermotolerans sp. nov., an actinobacterium isolated from an Indonesian hot spring.</title>
        <authorList>
            <person name="Kusuma A.B."/>
            <person name="Putra K.E."/>
            <person name="Nafisah S."/>
            <person name="Loh J."/>
            <person name="Nouioui I."/>
            <person name="Goodfellow M."/>
        </authorList>
    </citation>
    <scope>NUCLEOTIDE SEQUENCE</scope>
    <source>
        <strain evidence="2">MGRD01-02</strain>
    </source>
</reference>
<sequence>MAVLIETEFQGVTAQQYDAVDQRAGTRSGRPVEGLICHTAMVTGAGLRVVDVWESPEAFQAYFTQRLEPLLKEQDFPDPSAPPSVSEVHYHYNRG</sequence>
<evidence type="ECO:0000313" key="2">
    <source>
        <dbReference type="EMBL" id="MBR7830905.1"/>
    </source>
</evidence>
<gene>
    <name evidence="2" type="ORF">KDK95_31665</name>
</gene>
<comment type="caution">
    <text evidence="2">The sequence shown here is derived from an EMBL/GenBank/DDBJ whole genome shotgun (WGS) entry which is preliminary data.</text>
</comment>